<comment type="caution">
    <text evidence="1">The sequence shown here is derived from an EMBL/GenBank/DDBJ whole genome shotgun (WGS) entry which is preliminary data.</text>
</comment>
<name>A0ABT7MED6_9PSEU</name>
<accession>A0ABT7MED6</accession>
<gene>
    <name evidence="1" type="ORF">QRT03_23845</name>
</gene>
<dbReference type="EMBL" id="JASVWF010000006">
    <property type="protein sequence ID" value="MDL5159021.1"/>
    <property type="molecule type" value="Genomic_DNA"/>
</dbReference>
<evidence type="ECO:0000313" key="2">
    <source>
        <dbReference type="Proteomes" id="UP001231924"/>
    </source>
</evidence>
<proteinExistence type="predicted"/>
<protein>
    <submittedName>
        <fullName evidence="1">Uncharacterized protein</fullName>
    </submittedName>
</protein>
<dbReference type="RefSeq" id="WP_286055588.1">
    <property type="nucleotide sequence ID" value="NZ_JASVWF010000006.1"/>
</dbReference>
<sequence>MTEPVDRRQQLLDELADIDRRFTVALGDEYDATHGAGVHLPPEAIDAEFEALDVQESAVMEELRAHAREEQRRGRAVLVPSTRRYGSSGPYFGFRRTWLPIDDA</sequence>
<dbReference type="Proteomes" id="UP001231924">
    <property type="component" value="Unassembled WGS sequence"/>
</dbReference>
<evidence type="ECO:0000313" key="1">
    <source>
        <dbReference type="EMBL" id="MDL5159021.1"/>
    </source>
</evidence>
<reference evidence="1 2" key="1">
    <citation type="submission" date="2023-06" db="EMBL/GenBank/DDBJ databases">
        <title>Actinomycetospora Odt1-22.</title>
        <authorList>
            <person name="Supong K."/>
        </authorList>
    </citation>
    <scope>NUCLEOTIDE SEQUENCE [LARGE SCALE GENOMIC DNA]</scope>
    <source>
        <strain evidence="1 2">Odt1-22</strain>
    </source>
</reference>
<organism evidence="1 2">
    <name type="scientific">Actinomycetospora termitidis</name>
    <dbReference type="NCBI Taxonomy" id="3053470"/>
    <lineage>
        <taxon>Bacteria</taxon>
        <taxon>Bacillati</taxon>
        <taxon>Actinomycetota</taxon>
        <taxon>Actinomycetes</taxon>
        <taxon>Pseudonocardiales</taxon>
        <taxon>Pseudonocardiaceae</taxon>
        <taxon>Actinomycetospora</taxon>
    </lineage>
</organism>
<keyword evidence="2" id="KW-1185">Reference proteome</keyword>